<accession>A0ABV3C8G7</accession>
<dbReference type="InterPro" id="IPR010852">
    <property type="entry name" value="ABATE"/>
</dbReference>
<comment type="caution">
    <text evidence="2">The sequence shown here is derived from an EMBL/GenBank/DDBJ whole genome shotgun (WGS) entry which is preliminary data.</text>
</comment>
<protein>
    <submittedName>
        <fullName evidence="2">CGNR zinc finger domain-containing protein</fullName>
    </submittedName>
</protein>
<evidence type="ECO:0000313" key="3">
    <source>
        <dbReference type="Proteomes" id="UP001551329"/>
    </source>
</evidence>
<reference evidence="2 3" key="1">
    <citation type="submission" date="2024-06" db="EMBL/GenBank/DDBJ databases">
        <title>The Natural Products Discovery Center: Release of the First 8490 Sequenced Strains for Exploring Actinobacteria Biosynthetic Diversity.</title>
        <authorList>
            <person name="Kalkreuter E."/>
            <person name="Kautsar S.A."/>
            <person name="Yang D."/>
            <person name="Bader C.D."/>
            <person name="Teijaro C.N."/>
            <person name="Fluegel L."/>
            <person name="Davis C.M."/>
            <person name="Simpson J.R."/>
            <person name="Lauterbach L."/>
            <person name="Steele A.D."/>
            <person name="Gui C."/>
            <person name="Meng S."/>
            <person name="Li G."/>
            <person name="Viehrig K."/>
            <person name="Ye F."/>
            <person name="Su P."/>
            <person name="Kiefer A.F."/>
            <person name="Nichols A."/>
            <person name="Cepeda A.J."/>
            <person name="Yan W."/>
            <person name="Fan B."/>
            <person name="Jiang Y."/>
            <person name="Adhikari A."/>
            <person name="Zheng C.-J."/>
            <person name="Schuster L."/>
            <person name="Cowan T.M."/>
            <person name="Smanski M.J."/>
            <person name="Chevrette M.G."/>
            <person name="De Carvalho L.P.S."/>
            <person name="Shen B."/>
        </authorList>
    </citation>
    <scope>NUCLEOTIDE SEQUENCE [LARGE SCALE GENOMIC DNA]</scope>
    <source>
        <strain evidence="2 3">NPDC045974</strain>
    </source>
</reference>
<organism evidence="2 3">
    <name type="scientific">Streptomyces narbonensis</name>
    <dbReference type="NCBI Taxonomy" id="67333"/>
    <lineage>
        <taxon>Bacteria</taxon>
        <taxon>Bacillati</taxon>
        <taxon>Actinomycetota</taxon>
        <taxon>Actinomycetes</taxon>
        <taxon>Kitasatosporales</taxon>
        <taxon>Streptomycetaceae</taxon>
        <taxon>Streptomyces</taxon>
    </lineage>
</organism>
<sequence length="195" mass="21466">MIRRRYRRSRDTGSADVRTRGFQAARRLIDFANAVRTHPDLPREVAVPLLASHGESPQDLTEAALSDADLRELRDAASKITGILTETDTDRAAAALNATLADHAAAPRLSRHDGHPWHLHVDRHDAGWADWFLASSALALAQILTEHGRATWGECGAPGCHRLYLGTGPGSPRRYCSTTCASRVRVAEHRRRKQG</sequence>
<dbReference type="SUPFAM" id="SSF160904">
    <property type="entry name" value="Jann2411-like"/>
    <property type="match status" value="1"/>
</dbReference>
<evidence type="ECO:0000259" key="1">
    <source>
        <dbReference type="Pfam" id="PF11706"/>
    </source>
</evidence>
<dbReference type="EMBL" id="JBEZAE010000004">
    <property type="protein sequence ID" value="MEU7070365.1"/>
    <property type="molecule type" value="Genomic_DNA"/>
</dbReference>
<dbReference type="InterPro" id="IPR021005">
    <property type="entry name" value="Znf_CGNR"/>
</dbReference>
<dbReference type="RefSeq" id="WP_358474388.1">
    <property type="nucleotide sequence ID" value="NZ_JBEZAE010000004.1"/>
</dbReference>
<dbReference type="InterPro" id="IPR023286">
    <property type="entry name" value="ABATE_dom_sf"/>
</dbReference>
<feature type="domain" description="Zinc finger CGNR" evidence="1">
    <location>
        <begin position="153"/>
        <end position="193"/>
    </location>
</feature>
<keyword evidence="3" id="KW-1185">Reference proteome</keyword>
<dbReference type="Pfam" id="PF07336">
    <property type="entry name" value="ABATE"/>
    <property type="match status" value="1"/>
</dbReference>
<dbReference type="Pfam" id="PF11706">
    <property type="entry name" value="zf-CGNR"/>
    <property type="match status" value="1"/>
</dbReference>
<proteinExistence type="predicted"/>
<dbReference type="Gene3D" id="1.10.3300.10">
    <property type="entry name" value="Jann2411-like domain"/>
    <property type="match status" value="1"/>
</dbReference>
<name>A0ABV3C8G7_9ACTN</name>
<dbReference type="PANTHER" id="PTHR35525:SF3">
    <property type="entry name" value="BLL6575 PROTEIN"/>
    <property type="match status" value="1"/>
</dbReference>
<dbReference type="PANTHER" id="PTHR35525">
    <property type="entry name" value="BLL6575 PROTEIN"/>
    <property type="match status" value="1"/>
</dbReference>
<dbReference type="Proteomes" id="UP001551329">
    <property type="component" value="Unassembled WGS sequence"/>
</dbReference>
<evidence type="ECO:0000313" key="2">
    <source>
        <dbReference type="EMBL" id="MEU7070365.1"/>
    </source>
</evidence>
<gene>
    <name evidence="2" type="ORF">AB0A88_09495</name>
</gene>